<organism evidence="2 3">
    <name type="scientific">Candidatus Viadribacter manganicus</name>
    <dbReference type="NCBI Taxonomy" id="1759059"/>
    <lineage>
        <taxon>Bacteria</taxon>
        <taxon>Pseudomonadati</taxon>
        <taxon>Pseudomonadota</taxon>
        <taxon>Alphaproteobacteria</taxon>
        <taxon>Hyphomonadales</taxon>
        <taxon>Hyphomonadaceae</taxon>
        <taxon>Candidatus Viadribacter</taxon>
    </lineage>
</organism>
<protein>
    <recommendedName>
        <fullName evidence="4">DUF1440 domain-containing protein</fullName>
    </recommendedName>
</protein>
<evidence type="ECO:0000313" key="2">
    <source>
        <dbReference type="EMBL" id="ANP44800.1"/>
    </source>
</evidence>
<dbReference type="EMBL" id="CP013244">
    <property type="protein sequence ID" value="ANP44800.1"/>
    <property type="molecule type" value="Genomic_DNA"/>
</dbReference>
<accession>A0A1B1AE16</accession>
<dbReference type="Proteomes" id="UP000092498">
    <property type="component" value="Chromosome"/>
</dbReference>
<dbReference type="RefSeq" id="WP_066767350.1">
    <property type="nucleotide sequence ID" value="NZ_CP013244.1"/>
</dbReference>
<dbReference type="OrthoDB" id="118190at2"/>
<name>A0A1B1AE16_9PROT</name>
<keyword evidence="1" id="KW-1133">Transmembrane helix</keyword>
<evidence type="ECO:0000256" key="1">
    <source>
        <dbReference type="SAM" id="Phobius"/>
    </source>
</evidence>
<dbReference type="KEGG" id="cbot:ATE48_02100"/>
<evidence type="ECO:0000313" key="3">
    <source>
        <dbReference type="Proteomes" id="UP000092498"/>
    </source>
</evidence>
<reference evidence="2 3" key="1">
    <citation type="submission" date="2015-11" db="EMBL/GenBank/DDBJ databases">
        <title>Whole-Genome Sequence of Candidatus Oderbacter manganicum from the National Park Lower Oder Valley, Germany.</title>
        <authorList>
            <person name="Braun B."/>
            <person name="Liere K."/>
            <person name="Szewzyk U."/>
        </authorList>
    </citation>
    <scope>NUCLEOTIDE SEQUENCE [LARGE SCALE GENOMIC DNA]</scope>
    <source>
        <strain evidence="2 3">OTSz_A_272</strain>
    </source>
</reference>
<dbReference type="InParanoid" id="A0A1B1AE16"/>
<feature type="transmembrane region" description="Helical" evidence="1">
    <location>
        <begin position="151"/>
        <end position="172"/>
    </location>
</feature>
<feature type="transmembrane region" description="Helical" evidence="1">
    <location>
        <begin position="92"/>
        <end position="111"/>
    </location>
</feature>
<keyword evidence="1" id="KW-0812">Transmembrane</keyword>
<feature type="transmembrane region" description="Helical" evidence="1">
    <location>
        <begin position="60"/>
        <end position="80"/>
    </location>
</feature>
<proteinExistence type="predicted"/>
<evidence type="ECO:0008006" key="4">
    <source>
        <dbReference type="Google" id="ProtNLM"/>
    </source>
</evidence>
<sequence>MRILWGILLGGLIAGALDIVYAFIVYGPMSYGLTPQEVLQSVAAGWLGREASRAGGLDSAMLGIASHLLIATLMAAVYVVAAQRFRALTDKAILWGFIYGLVLYVAMNYVVAPLSAAGGDGHFATSLGEISSRLRESFSDIRPHWDPRYPWLIPATIFTHTLLVGVPIALIAKRFAPQSA</sequence>
<gene>
    <name evidence="2" type="ORF">ATE48_02100</name>
</gene>
<keyword evidence="1" id="KW-0472">Membrane</keyword>
<dbReference type="AlphaFoldDB" id="A0A1B1AE16"/>
<keyword evidence="3" id="KW-1185">Reference proteome</keyword>